<feature type="transmembrane region" description="Helical" evidence="7">
    <location>
        <begin position="54"/>
        <end position="73"/>
    </location>
</feature>
<dbReference type="PANTHER" id="PTHR30445:SF9">
    <property type="match status" value="1"/>
</dbReference>
<evidence type="ECO:0000256" key="6">
    <source>
        <dbReference type="ARBA" id="ARBA00023136"/>
    </source>
</evidence>
<evidence type="ECO:0000256" key="7">
    <source>
        <dbReference type="SAM" id="Phobius"/>
    </source>
</evidence>
<dbReference type="InterPro" id="IPR006512">
    <property type="entry name" value="YidE_YbjL"/>
</dbReference>
<sequence>MVGLPQDVRRAAAQLGFSDPVKTESSVPLLGLGICLGGLIFGWMLVAKIGAIPLSLTVSGGVLLAGLFCGWARSRRPTLGGIPEQTVWFMNNMGLNTFIAIVGISTGPSFVAGFQQVGWSLFLVGAGATTLPLVLGVLIGRYLFRFNDALTLGCVAGARTTTAALGAVEDTIGSNVPSLGYTITYAIGNTLLIIWGVVLVLLLA</sequence>
<name>K1S3C9_9ZZZZ</name>
<dbReference type="EMBL" id="AJWY01011669">
    <property type="protein sequence ID" value="EKC52123.1"/>
    <property type="molecule type" value="Genomic_DNA"/>
</dbReference>
<dbReference type="GO" id="GO:0005886">
    <property type="term" value="C:plasma membrane"/>
    <property type="evidence" value="ECO:0007669"/>
    <property type="project" value="UniProtKB-SubCell"/>
</dbReference>
<reference evidence="9" key="1">
    <citation type="journal article" date="2013" name="Environ. Microbiol.">
        <title>Microbiota from the distal guts of lean and obese adolescents exhibit partial functional redundancy besides clear differences in community structure.</title>
        <authorList>
            <person name="Ferrer M."/>
            <person name="Ruiz A."/>
            <person name="Lanza F."/>
            <person name="Haange S.B."/>
            <person name="Oberbach A."/>
            <person name="Till H."/>
            <person name="Bargiela R."/>
            <person name="Campoy C."/>
            <person name="Segura M.T."/>
            <person name="Richter M."/>
            <person name="von Bergen M."/>
            <person name="Seifert J."/>
            <person name="Suarez A."/>
        </authorList>
    </citation>
    <scope>NUCLEOTIDE SEQUENCE</scope>
</reference>
<dbReference type="AlphaFoldDB" id="K1S3C9"/>
<feature type="domain" description="YidE/YbjL duplication" evidence="8">
    <location>
        <begin position="32"/>
        <end position="200"/>
    </location>
</feature>
<feature type="transmembrane region" description="Helical" evidence="7">
    <location>
        <begin position="183"/>
        <end position="203"/>
    </location>
</feature>
<organism evidence="9">
    <name type="scientific">human gut metagenome</name>
    <dbReference type="NCBI Taxonomy" id="408170"/>
    <lineage>
        <taxon>unclassified sequences</taxon>
        <taxon>metagenomes</taxon>
        <taxon>organismal metagenomes</taxon>
    </lineage>
</organism>
<keyword evidence="3" id="KW-1003">Cell membrane</keyword>
<proteinExistence type="predicted"/>
<gene>
    <name evidence="9" type="ORF">LEA_17053</name>
</gene>
<evidence type="ECO:0000256" key="1">
    <source>
        <dbReference type="ARBA" id="ARBA00004651"/>
    </source>
</evidence>
<evidence type="ECO:0000256" key="3">
    <source>
        <dbReference type="ARBA" id="ARBA00022475"/>
    </source>
</evidence>
<comment type="caution">
    <text evidence="9">The sequence shown here is derived from an EMBL/GenBank/DDBJ whole genome shotgun (WGS) entry which is preliminary data.</text>
</comment>
<keyword evidence="6 7" id="KW-0472">Membrane</keyword>
<dbReference type="NCBIfam" id="TIGR01625">
    <property type="entry name" value="YidE_YbjL_dupl"/>
    <property type="match status" value="1"/>
</dbReference>
<evidence type="ECO:0000256" key="4">
    <source>
        <dbReference type="ARBA" id="ARBA00022692"/>
    </source>
</evidence>
<dbReference type="PANTHER" id="PTHR30445">
    <property type="entry name" value="K(+)_H(+) ANTIPORTER SUBUNIT KHTT"/>
    <property type="match status" value="1"/>
</dbReference>
<accession>K1S3C9</accession>
<feature type="transmembrane region" description="Helical" evidence="7">
    <location>
        <begin position="121"/>
        <end position="144"/>
    </location>
</feature>
<comment type="subcellular location">
    <subcellularLocation>
        <location evidence="1">Cell membrane</location>
        <topology evidence="1">Multi-pass membrane protein</topology>
    </subcellularLocation>
</comment>
<dbReference type="InterPro" id="IPR050144">
    <property type="entry name" value="AAE_transporter"/>
</dbReference>
<feature type="transmembrane region" description="Helical" evidence="7">
    <location>
        <begin position="27"/>
        <end position="47"/>
    </location>
</feature>
<keyword evidence="2" id="KW-0813">Transport</keyword>
<feature type="transmembrane region" description="Helical" evidence="7">
    <location>
        <begin position="93"/>
        <end position="114"/>
    </location>
</feature>
<keyword evidence="5 7" id="KW-1133">Transmembrane helix</keyword>
<protein>
    <submittedName>
        <fullName evidence="9">Membrane protein containing YidE/YbjL duplication domain protein</fullName>
    </submittedName>
</protein>
<dbReference type="Pfam" id="PF06826">
    <property type="entry name" value="Asp-Al_Ex"/>
    <property type="match status" value="1"/>
</dbReference>
<evidence type="ECO:0000313" key="9">
    <source>
        <dbReference type="EMBL" id="EKC52123.1"/>
    </source>
</evidence>
<evidence type="ECO:0000259" key="8">
    <source>
        <dbReference type="Pfam" id="PF06826"/>
    </source>
</evidence>
<keyword evidence="4 7" id="KW-0812">Transmembrane</keyword>
<evidence type="ECO:0000256" key="2">
    <source>
        <dbReference type="ARBA" id="ARBA00022448"/>
    </source>
</evidence>
<evidence type="ECO:0000256" key="5">
    <source>
        <dbReference type="ARBA" id="ARBA00022989"/>
    </source>
</evidence>